<dbReference type="EMBL" id="AP026866">
    <property type="protein sequence ID" value="BDS05281.1"/>
    <property type="molecule type" value="Genomic_DNA"/>
</dbReference>
<evidence type="ECO:0000313" key="3">
    <source>
        <dbReference type="EMBL" id="BDS05281.1"/>
    </source>
</evidence>
<dbReference type="PROSITE" id="PS50943">
    <property type="entry name" value="HTH_CROC1"/>
    <property type="match status" value="1"/>
</dbReference>
<accession>A0AAT9FH23</accession>
<dbReference type="GO" id="GO:0003677">
    <property type="term" value="F:DNA binding"/>
    <property type="evidence" value="ECO:0007669"/>
    <property type="project" value="InterPro"/>
</dbReference>
<gene>
    <name evidence="3" type="ORF">NT6N_03210</name>
</gene>
<dbReference type="KEGG" id="osu:NT6N_03210"/>
<feature type="region of interest" description="Disordered" evidence="1">
    <location>
        <begin position="89"/>
        <end position="119"/>
    </location>
</feature>
<dbReference type="SUPFAM" id="SSF47413">
    <property type="entry name" value="lambda repressor-like DNA-binding domains"/>
    <property type="match status" value="1"/>
</dbReference>
<protein>
    <recommendedName>
        <fullName evidence="2">HTH cro/C1-type domain-containing protein</fullName>
    </recommendedName>
</protein>
<feature type="compositionally biased region" description="Basic residues" evidence="1">
    <location>
        <begin position="96"/>
        <end position="111"/>
    </location>
</feature>
<dbReference type="SMART" id="SM00530">
    <property type="entry name" value="HTH_XRE"/>
    <property type="match status" value="1"/>
</dbReference>
<dbReference type="Pfam" id="PF13560">
    <property type="entry name" value="HTH_31"/>
    <property type="match status" value="1"/>
</dbReference>
<reference evidence="3" key="1">
    <citation type="submission" date="2024-07" db="EMBL/GenBank/DDBJ databases">
        <title>Complete genome sequence of Verrucomicrobiaceae bacterium NT6N.</title>
        <authorList>
            <person name="Huang C."/>
            <person name="Takami H."/>
            <person name="Hamasaki K."/>
        </authorList>
    </citation>
    <scope>NUCLEOTIDE SEQUENCE</scope>
    <source>
        <strain evidence="3">NT6N</strain>
    </source>
</reference>
<organism evidence="3">
    <name type="scientific">Oceaniferula spumae</name>
    <dbReference type="NCBI Taxonomy" id="2979115"/>
    <lineage>
        <taxon>Bacteria</taxon>
        <taxon>Pseudomonadati</taxon>
        <taxon>Verrucomicrobiota</taxon>
        <taxon>Verrucomicrobiia</taxon>
        <taxon>Verrucomicrobiales</taxon>
        <taxon>Verrucomicrobiaceae</taxon>
        <taxon>Oceaniferula</taxon>
    </lineage>
</organism>
<dbReference type="AlphaFoldDB" id="A0AAT9FH23"/>
<evidence type="ECO:0000259" key="2">
    <source>
        <dbReference type="PROSITE" id="PS50943"/>
    </source>
</evidence>
<name>A0AAT9FH23_9BACT</name>
<proteinExistence type="predicted"/>
<dbReference type="CDD" id="cd00093">
    <property type="entry name" value="HTH_XRE"/>
    <property type="match status" value="1"/>
</dbReference>
<evidence type="ECO:0000256" key="1">
    <source>
        <dbReference type="SAM" id="MobiDB-lite"/>
    </source>
</evidence>
<sequence>MDKIESLKLRNPDALIREIGARLRRQRLAKGWTQQELADRSGISISTLKLMEHEGKGSLQRLAKVAVALGLDGELRFLFSDQRRYDSLDDVERTSRQRAPRKGRAAKKPTTSKKQDNQS</sequence>
<dbReference type="InterPro" id="IPR010982">
    <property type="entry name" value="Lambda_DNA-bd_dom_sf"/>
</dbReference>
<feature type="domain" description="HTH cro/C1-type" evidence="2">
    <location>
        <begin position="23"/>
        <end position="75"/>
    </location>
</feature>
<dbReference type="InterPro" id="IPR001387">
    <property type="entry name" value="Cro/C1-type_HTH"/>
</dbReference>
<dbReference type="Gene3D" id="1.10.260.40">
    <property type="entry name" value="lambda repressor-like DNA-binding domains"/>
    <property type="match status" value="1"/>
</dbReference>